<organism evidence="10">
    <name type="scientific">marine metagenome</name>
    <dbReference type="NCBI Taxonomy" id="408172"/>
    <lineage>
        <taxon>unclassified sequences</taxon>
        <taxon>metagenomes</taxon>
        <taxon>ecological metagenomes</taxon>
    </lineage>
</organism>
<feature type="domain" description="Ancillary SecYEG translocon subunit/Cell division coordinator CpoB TPR" evidence="9">
    <location>
        <begin position="15"/>
        <end position="97"/>
    </location>
</feature>
<dbReference type="PANTHER" id="PTHR38035">
    <property type="entry name" value="UPF0070 PROTEIN YFGM"/>
    <property type="match status" value="1"/>
</dbReference>
<evidence type="ECO:0000313" key="10">
    <source>
        <dbReference type="EMBL" id="SVA99988.1"/>
    </source>
</evidence>
<evidence type="ECO:0000256" key="3">
    <source>
        <dbReference type="ARBA" id="ARBA00022475"/>
    </source>
</evidence>
<dbReference type="GO" id="GO:0044877">
    <property type="term" value="F:protein-containing complex binding"/>
    <property type="evidence" value="ECO:0007669"/>
    <property type="project" value="InterPro"/>
</dbReference>
<evidence type="ECO:0000256" key="1">
    <source>
        <dbReference type="ARBA" id="ARBA00004167"/>
    </source>
</evidence>
<feature type="non-terminal residue" evidence="10">
    <location>
        <position position="97"/>
    </location>
</feature>
<feature type="transmembrane region" description="Helical" evidence="8">
    <location>
        <begin position="25"/>
        <end position="42"/>
    </location>
</feature>
<gene>
    <name evidence="10" type="ORF">METZ01_LOCUS152842</name>
</gene>
<evidence type="ECO:0000256" key="6">
    <source>
        <dbReference type="ARBA" id="ARBA00023136"/>
    </source>
</evidence>
<evidence type="ECO:0000256" key="8">
    <source>
        <dbReference type="SAM" id="Phobius"/>
    </source>
</evidence>
<keyword evidence="4 8" id="KW-0812">Transmembrane</keyword>
<keyword evidence="5 8" id="KW-1133">Transmembrane helix</keyword>
<dbReference type="InterPro" id="IPR018704">
    <property type="entry name" value="SecYEG/CpoB_TPR"/>
</dbReference>
<evidence type="ECO:0000256" key="2">
    <source>
        <dbReference type="ARBA" id="ARBA00004236"/>
    </source>
</evidence>
<dbReference type="PANTHER" id="PTHR38035:SF1">
    <property type="entry name" value="ANCILLARY SECYEG TRANSLOCON SUBUNIT"/>
    <property type="match status" value="1"/>
</dbReference>
<comment type="subcellular location">
    <subcellularLocation>
        <location evidence="2">Cell membrane</location>
    </subcellularLocation>
    <subcellularLocation>
        <location evidence="1">Membrane</location>
        <topology evidence="1">Single-pass membrane protein</topology>
    </subcellularLocation>
</comment>
<evidence type="ECO:0000256" key="7">
    <source>
        <dbReference type="ARBA" id="ARBA00023186"/>
    </source>
</evidence>
<dbReference type="InterPro" id="IPR026039">
    <property type="entry name" value="YfgM"/>
</dbReference>
<keyword evidence="7" id="KW-0143">Chaperone</keyword>
<protein>
    <recommendedName>
        <fullName evidence="9">Ancillary SecYEG translocon subunit/Cell division coordinator CpoB TPR domain-containing protein</fullName>
    </recommendedName>
</protein>
<accession>A0A382AEN7</accession>
<evidence type="ECO:0000256" key="4">
    <source>
        <dbReference type="ARBA" id="ARBA00022692"/>
    </source>
</evidence>
<dbReference type="GO" id="GO:0005886">
    <property type="term" value="C:plasma membrane"/>
    <property type="evidence" value="ECO:0007669"/>
    <property type="project" value="UniProtKB-SubCell"/>
</dbReference>
<evidence type="ECO:0000259" key="9">
    <source>
        <dbReference type="Pfam" id="PF09976"/>
    </source>
</evidence>
<name>A0A382AEN7_9ZZZZ</name>
<reference evidence="10" key="1">
    <citation type="submission" date="2018-05" db="EMBL/GenBank/DDBJ databases">
        <authorList>
            <person name="Lanie J.A."/>
            <person name="Ng W.-L."/>
            <person name="Kazmierczak K.M."/>
            <person name="Andrzejewski T.M."/>
            <person name="Davidsen T.M."/>
            <person name="Wayne K.J."/>
            <person name="Tettelin H."/>
            <person name="Glass J.I."/>
            <person name="Rusch D."/>
            <person name="Podicherti R."/>
            <person name="Tsui H.-C.T."/>
            <person name="Winkler M.E."/>
        </authorList>
    </citation>
    <scope>NUCLEOTIDE SEQUENCE</scope>
</reference>
<keyword evidence="3" id="KW-1003">Cell membrane</keyword>
<dbReference type="AlphaFoldDB" id="A0A382AEN7"/>
<evidence type="ECO:0000256" key="5">
    <source>
        <dbReference type="ARBA" id="ARBA00022989"/>
    </source>
</evidence>
<dbReference type="Pfam" id="PF09976">
    <property type="entry name" value="TPR_21"/>
    <property type="match status" value="1"/>
</dbReference>
<dbReference type="EMBL" id="UINC01025077">
    <property type="protein sequence ID" value="SVA99988.1"/>
    <property type="molecule type" value="Genomic_DNA"/>
</dbReference>
<proteinExistence type="predicted"/>
<keyword evidence="6 8" id="KW-0472">Membrane</keyword>
<sequence length="97" mass="11003">MDVYNTEEEQVEAIKKWWNENGKSIITGIIIGVIAIFGWRSYENHTAMQAKAASILYEQLLVASRKNDTNNIRSIANNIIADYKSSTYAIFSKLMLA</sequence>